<dbReference type="GO" id="GO:0051301">
    <property type="term" value="P:cell division"/>
    <property type="evidence" value="ECO:0007669"/>
    <property type="project" value="UniProtKB-KW"/>
</dbReference>
<evidence type="ECO:0000256" key="8">
    <source>
        <dbReference type="ARBA" id="ARBA00023316"/>
    </source>
</evidence>
<feature type="domain" description="Mur ligase N-terminal catalytic" evidence="9">
    <location>
        <begin position="2"/>
        <end position="102"/>
    </location>
</feature>
<organism evidence="12 13">
    <name type="scientific">Gaoshiqia sediminis</name>
    <dbReference type="NCBI Taxonomy" id="2986998"/>
    <lineage>
        <taxon>Bacteria</taxon>
        <taxon>Pseudomonadati</taxon>
        <taxon>Bacteroidota</taxon>
        <taxon>Bacteroidia</taxon>
        <taxon>Marinilabiliales</taxon>
        <taxon>Prolixibacteraceae</taxon>
        <taxon>Gaoshiqia</taxon>
    </lineage>
</organism>
<dbReference type="Proteomes" id="UP001163821">
    <property type="component" value="Unassembled WGS sequence"/>
</dbReference>
<dbReference type="EMBL" id="JAPAAF010000008">
    <property type="protein sequence ID" value="MCW0482661.1"/>
    <property type="molecule type" value="Genomic_DNA"/>
</dbReference>
<protein>
    <submittedName>
        <fullName evidence="12">Mur ligase family protein</fullName>
    </submittedName>
</protein>
<dbReference type="GO" id="GO:0008360">
    <property type="term" value="P:regulation of cell shape"/>
    <property type="evidence" value="ECO:0007669"/>
    <property type="project" value="UniProtKB-KW"/>
</dbReference>
<dbReference type="Pfam" id="PF08245">
    <property type="entry name" value="Mur_ligase_M"/>
    <property type="match status" value="1"/>
</dbReference>
<keyword evidence="2" id="KW-0132">Cell division</keyword>
<dbReference type="GO" id="GO:0005524">
    <property type="term" value="F:ATP binding"/>
    <property type="evidence" value="ECO:0007669"/>
    <property type="project" value="UniProtKB-KW"/>
</dbReference>
<dbReference type="PANTHER" id="PTHR43445:SF5">
    <property type="entry name" value="UDP-N-ACETYLMURAMATE--L-ALANYL-GAMMA-D-GLUTAMYL-MESO-2,6-DIAMINOHEPTANDIOATE LIGASE"/>
    <property type="match status" value="1"/>
</dbReference>
<accession>A0AA41Y398</accession>
<dbReference type="InterPro" id="IPR050061">
    <property type="entry name" value="MurCDEF_pg_biosynth"/>
</dbReference>
<keyword evidence="4" id="KW-0067">ATP-binding</keyword>
<sequence>MHIHFIAIGGSAMHNLAIALHKKGYKVTGSDDEIFEPSRSRLEKYGLLPAQTGWQPELISQKPDVIILGMHAHPDNPELKQAQELGLKIYSYPEYLYEQTKNKTRVVIGGSHGKTTITSIVMHVLKFNQLDFDYMVGANLEGFDTMVSLKEDTKIAVFEGDEYLSSPIDRRPKFHLYHPHIALLSGIAWDHINVFPTFENYVEQFQIFADGVEENGALIYFEGDENLRRIAGQSRNDIDKLPYSEHESVVEDGITYLKFNDREIRLHVFGDHNLQNIAGAKLVCSKVGISDEQFYRAMTSFKGAARRLEVLSENEKTTVFYDFAHSPSKLKATTAAVKKQFDNRQLVAVMELHTYSSLKKEFLPQYGGCMDEADEAFVFFNPKTIEHKRLTPISKEEVAAAFSKPELHVFTDPTELFDLLRQKDWQNKNLLIMTSGNFSGQNLKEFAIGLTGNPIRFGNEKWIKQQGTTMN</sequence>
<dbReference type="InterPro" id="IPR036565">
    <property type="entry name" value="Mur-like_cat_sf"/>
</dbReference>
<keyword evidence="7" id="KW-0131">Cell cycle</keyword>
<dbReference type="Gene3D" id="3.40.1190.10">
    <property type="entry name" value="Mur-like, catalytic domain"/>
    <property type="match status" value="1"/>
</dbReference>
<dbReference type="Pfam" id="PF02875">
    <property type="entry name" value="Mur_ligase_C"/>
    <property type="match status" value="1"/>
</dbReference>
<keyword evidence="1 12" id="KW-0436">Ligase</keyword>
<dbReference type="CDD" id="cd00636">
    <property type="entry name" value="TroA-like"/>
    <property type="match status" value="1"/>
</dbReference>
<dbReference type="InterPro" id="IPR036615">
    <property type="entry name" value="Mur_ligase_C_dom_sf"/>
</dbReference>
<name>A0AA41Y398_9BACT</name>
<reference evidence="12" key="1">
    <citation type="submission" date="2022-10" db="EMBL/GenBank/DDBJ databases">
        <title>Gaoshiqiia sediminis gen. nov., sp. nov., isolated from coastal sediment.</title>
        <authorList>
            <person name="Yu W.X."/>
            <person name="Mu D.S."/>
            <person name="Du J.Z."/>
            <person name="Liang Y.Q."/>
        </authorList>
    </citation>
    <scope>NUCLEOTIDE SEQUENCE</scope>
    <source>
        <strain evidence="12">A06</strain>
    </source>
</reference>
<evidence type="ECO:0000256" key="6">
    <source>
        <dbReference type="ARBA" id="ARBA00022984"/>
    </source>
</evidence>
<dbReference type="InterPro" id="IPR004101">
    <property type="entry name" value="Mur_ligase_C"/>
</dbReference>
<feature type="domain" description="Mur ligase C-terminal" evidence="10">
    <location>
        <begin position="306"/>
        <end position="432"/>
    </location>
</feature>
<dbReference type="GO" id="GO:0016881">
    <property type="term" value="F:acid-amino acid ligase activity"/>
    <property type="evidence" value="ECO:0007669"/>
    <property type="project" value="InterPro"/>
</dbReference>
<evidence type="ECO:0000256" key="5">
    <source>
        <dbReference type="ARBA" id="ARBA00022960"/>
    </source>
</evidence>
<evidence type="ECO:0000313" key="12">
    <source>
        <dbReference type="EMBL" id="MCW0482661.1"/>
    </source>
</evidence>
<evidence type="ECO:0000256" key="7">
    <source>
        <dbReference type="ARBA" id="ARBA00023306"/>
    </source>
</evidence>
<evidence type="ECO:0000256" key="1">
    <source>
        <dbReference type="ARBA" id="ARBA00022598"/>
    </source>
</evidence>
<dbReference type="Gene3D" id="3.90.190.20">
    <property type="entry name" value="Mur ligase, C-terminal domain"/>
    <property type="match status" value="1"/>
</dbReference>
<evidence type="ECO:0000256" key="2">
    <source>
        <dbReference type="ARBA" id="ARBA00022618"/>
    </source>
</evidence>
<dbReference type="InterPro" id="IPR000713">
    <property type="entry name" value="Mur_ligase_N"/>
</dbReference>
<dbReference type="SUPFAM" id="SSF53244">
    <property type="entry name" value="MurD-like peptide ligases, peptide-binding domain"/>
    <property type="match status" value="1"/>
</dbReference>
<dbReference type="InterPro" id="IPR013221">
    <property type="entry name" value="Mur_ligase_cen"/>
</dbReference>
<evidence type="ECO:0000256" key="4">
    <source>
        <dbReference type="ARBA" id="ARBA00022840"/>
    </source>
</evidence>
<keyword evidence="5" id="KW-0133">Cell shape</keyword>
<evidence type="ECO:0000313" key="13">
    <source>
        <dbReference type="Proteomes" id="UP001163821"/>
    </source>
</evidence>
<keyword evidence="13" id="KW-1185">Reference proteome</keyword>
<dbReference type="GO" id="GO:0071555">
    <property type="term" value="P:cell wall organization"/>
    <property type="evidence" value="ECO:0007669"/>
    <property type="project" value="UniProtKB-KW"/>
</dbReference>
<keyword evidence="6" id="KW-0573">Peptidoglycan synthesis</keyword>
<evidence type="ECO:0000259" key="11">
    <source>
        <dbReference type="Pfam" id="PF08245"/>
    </source>
</evidence>
<dbReference type="SUPFAM" id="SSF51984">
    <property type="entry name" value="MurCD N-terminal domain"/>
    <property type="match status" value="1"/>
</dbReference>
<dbReference type="AlphaFoldDB" id="A0AA41Y398"/>
<gene>
    <name evidence="12" type="ORF">N2K84_07980</name>
</gene>
<comment type="caution">
    <text evidence="12">The sequence shown here is derived from an EMBL/GenBank/DDBJ whole genome shotgun (WGS) entry which is preliminary data.</text>
</comment>
<keyword evidence="8" id="KW-0961">Cell wall biogenesis/degradation</keyword>
<dbReference type="Pfam" id="PF01225">
    <property type="entry name" value="Mur_ligase"/>
    <property type="match status" value="1"/>
</dbReference>
<evidence type="ECO:0000259" key="10">
    <source>
        <dbReference type="Pfam" id="PF02875"/>
    </source>
</evidence>
<dbReference type="GO" id="GO:0009252">
    <property type="term" value="P:peptidoglycan biosynthetic process"/>
    <property type="evidence" value="ECO:0007669"/>
    <property type="project" value="UniProtKB-KW"/>
</dbReference>
<evidence type="ECO:0000259" key="9">
    <source>
        <dbReference type="Pfam" id="PF01225"/>
    </source>
</evidence>
<evidence type="ECO:0000256" key="3">
    <source>
        <dbReference type="ARBA" id="ARBA00022741"/>
    </source>
</evidence>
<dbReference type="Gene3D" id="3.40.50.720">
    <property type="entry name" value="NAD(P)-binding Rossmann-like Domain"/>
    <property type="match status" value="1"/>
</dbReference>
<dbReference type="PANTHER" id="PTHR43445">
    <property type="entry name" value="UDP-N-ACETYLMURAMATE--L-ALANINE LIGASE-RELATED"/>
    <property type="match status" value="1"/>
</dbReference>
<dbReference type="RefSeq" id="WP_282591266.1">
    <property type="nucleotide sequence ID" value="NZ_JAPAAF010000008.1"/>
</dbReference>
<proteinExistence type="predicted"/>
<keyword evidence="3" id="KW-0547">Nucleotide-binding</keyword>
<dbReference type="SUPFAM" id="SSF53623">
    <property type="entry name" value="MurD-like peptide ligases, catalytic domain"/>
    <property type="match status" value="1"/>
</dbReference>
<feature type="domain" description="Mur ligase central" evidence="11">
    <location>
        <begin position="108"/>
        <end position="282"/>
    </location>
</feature>